<comment type="caution">
    <text evidence="1">The sequence shown here is derived from an EMBL/GenBank/DDBJ whole genome shotgun (WGS) entry which is preliminary data.</text>
</comment>
<evidence type="ECO:0000313" key="1">
    <source>
        <dbReference type="EMBL" id="OEV03665.1"/>
    </source>
</evidence>
<proteinExistence type="predicted"/>
<organism evidence="1 2">
    <name type="scientific">Streptomyces oceani</name>
    <dbReference type="NCBI Taxonomy" id="1075402"/>
    <lineage>
        <taxon>Bacteria</taxon>
        <taxon>Bacillati</taxon>
        <taxon>Actinomycetota</taxon>
        <taxon>Actinomycetes</taxon>
        <taxon>Kitasatosporales</taxon>
        <taxon>Streptomycetaceae</taxon>
        <taxon>Streptomyces</taxon>
    </lineage>
</organism>
<accession>A0A1E7KIE2</accession>
<dbReference type="InterPro" id="IPR021607">
    <property type="entry name" value="DUF3224"/>
</dbReference>
<dbReference type="OrthoDB" id="7947478at2"/>
<dbReference type="EMBL" id="LJGU01000116">
    <property type="protein sequence ID" value="OEV03665.1"/>
    <property type="molecule type" value="Genomic_DNA"/>
</dbReference>
<sequence length="141" mass="15183">MPTRITGHFTYADWREHPVGPRESRETNPSLAHASVTNSFSGGLEAAETTCEYTIVYRTGTTGTFTGMQLLVGRLDGLAGSLVLEERGSFDEHGTVRCTFEVVAGTGTGELTGVRGSGSFTAQKGERSVPYAVEYELVDRD</sequence>
<dbReference type="Gene3D" id="2.40.350.10">
    <property type="entry name" value="SO1590-like"/>
    <property type="match status" value="1"/>
</dbReference>
<dbReference type="RefSeq" id="WP_070196360.1">
    <property type="nucleotide sequence ID" value="NZ_LJGU01000116.1"/>
</dbReference>
<keyword evidence="2" id="KW-1185">Reference proteome</keyword>
<dbReference type="AlphaFoldDB" id="A0A1E7KIE2"/>
<gene>
    <name evidence="1" type="ORF">AN216_10435</name>
</gene>
<dbReference type="InterPro" id="IPR023159">
    <property type="entry name" value="SO1590-like_sf"/>
</dbReference>
<evidence type="ECO:0008006" key="3">
    <source>
        <dbReference type="Google" id="ProtNLM"/>
    </source>
</evidence>
<evidence type="ECO:0000313" key="2">
    <source>
        <dbReference type="Proteomes" id="UP000176101"/>
    </source>
</evidence>
<dbReference type="STRING" id="1075402.AN216_10435"/>
<protein>
    <recommendedName>
        <fullName evidence="3">DUF3224 domain-containing protein</fullName>
    </recommendedName>
</protein>
<dbReference type="Pfam" id="PF11528">
    <property type="entry name" value="DUF3224"/>
    <property type="match status" value="1"/>
</dbReference>
<reference evidence="1 2" key="1">
    <citation type="journal article" date="2016" name="Front. Microbiol.">
        <title>Comparative Genomics Analysis of Streptomyces Species Reveals Their Adaptation to the Marine Environment and Their Diversity at the Genomic Level.</title>
        <authorList>
            <person name="Tian X."/>
            <person name="Zhang Z."/>
            <person name="Yang T."/>
            <person name="Chen M."/>
            <person name="Li J."/>
            <person name="Chen F."/>
            <person name="Yang J."/>
            <person name="Li W."/>
            <person name="Zhang B."/>
            <person name="Zhang Z."/>
            <person name="Wu J."/>
            <person name="Zhang C."/>
            <person name="Long L."/>
            <person name="Xiao J."/>
        </authorList>
    </citation>
    <scope>NUCLEOTIDE SEQUENCE [LARGE SCALE GENOMIC DNA]</scope>
    <source>
        <strain evidence="1 2">SCSIO 02100</strain>
    </source>
</reference>
<dbReference type="SUPFAM" id="SSF159238">
    <property type="entry name" value="SO1590-like"/>
    <property type="match status" value="1"/>
</dbReference>
<name>A0A1E7KIE2_9ACTN</name>
<dbReference type="Proteomes" id="UP000176101">
    <property type="component" value="Unassembled WGS sequence"/>
</dbReference>